<name>A0A1T5AGA3_9SPHI</name>
<evidence type="ECO:0008006" key="4">
    <source>
        <dbReference type="Google" id="ProtNLM"/>
    </source>
</evidence>
<reference evidence="3" key="1">
    <citation type="submission" date="2017-02" db="EMBL/GenBank/DDBJ databases">
        <authorList>
            <person name="Varghese N."/>
            <person name="Submissions S."/>
        </authorList>
    </citation>
    <scope>NUCLEOTIDE SEQUENCE [LARGE SCALE GENOMIC DNA]</scope>
    <source>
        <strain evidence="3">DSM 22385</strain>
    </source>
</reference>
<keyword evidence="1" id="KW-0812">Transmembrane</keyword>
<dbReference type="OrthoDB" id="5189031at2"/>
<keyword evidence="1" id="KW-1133">Transmembrane helix</keyword>
<dbReference type="PANTHER" id="PTHR33802">
    <property type="entry name" value="SI:CH211-161H7.5-RELATED"/>
    <property type="match status" value="1"/>
</dbReference>
<evidence type="ECO:0000313" key="3">
    <source>
        <dbReference type="Proteomes" id="UP000189981"/>
    </source>
</evidence>
<dbReference type="STRING" id="572036.SAMN05661099_0688"/>
<protein>
    <recommendedName>
        <fullName evidence="4">TspO and MBR related proteins</fullName>
    </recommendedName>
</protein>
<feature type="transmembrane region" description="Helical" evidence="1">
    <location>
        <begin position="44"/>
        <end position="68"/>
    </location>
</feature>
<keyword evidence="1" id="KW-0472">Membrane</keyword>
<feature type="transmembrane region" description="Helical" evidence="1">
    <location>
        <begin position="236"/>
        <end position="256"/>
    </location>
</feature>
<organism evidence="2 3">
    <name type="scientific">Daejeonella lutea</name>
    <dbReference type="NCBI Taxonomy" id="572036"/>
    <lineage>
        <taxon>Bacteria</taxon>
        <taxon>Pseudomonadati</taxon>
        <taxon>Bacteroidota</taxon>
        <taxon>Sphingobacteriia</taxon>
        <taxon>Sphingobacteriales</taxon>
        <taxon>Sphingobacteriaceae</taxon>
        <taxon>Daejeonella</taxon>
    </lineage>
</organism>
<feature type="transmembrane region" description="Helical" evidence="1">
    <location>
        <begin position="112"/>
        <end position="131"/>
    </location>
</feature>
<dbReference type="EMBL" id="FUYR01000001">
    <property type="protein sequence ID" value="SKB33930.1"/>
    <property type="molecule type" value="Genomic_DNA"/>
</dbReference>
<evidence type="ECO:0000256" key="1">
    <source>
        <dbReference type="SAM" id="Phobius"/>
    </source>
</evidence>
<feature type="transmembrane region" description="Helical" evidence="1">
    <location>
        <begin position="208"/>
        <end position="224"/>
    </location>
</feature>
<feature type="transmembrane region" description="Helical" evidence="1">
    <location>
        <begin position="183"/>
        <end position="203"/>
    </location>
</feature>
<gene>
    <name evidence="2" type="ORF">SAMN05661099_0688</name>
</gene>
<proteinExistence type="predicted"/>
<feature type="transmembrane region" description="Helical" evidence="1">
    <location>
        <begin position="7"/>
        <end position="24"/>
    </location>
</feature>
<accession>A0A1T5AGA3</accession>
<keyword evidence="3" id="KW-1185">Reference proteome</keyword>
<feature type="transmembrane region" description="Helical" evidence="1">
    <location>
        <begin position="152"/>
        <end position="177"/>
    </location>
</feature>
<evidence type="ECO:0000313" key="2">
    <source>
        <dbReference type="EMBL" id="SKB33930.1"/>
    </source>
</evidence>
<feature type="transmembrane region" description="Helical" evidence="1">
    <location>
        <begin position="88"/>
        <end position="106"/>
    </location>
</feature>
<dbReference type="PANTHER" id="PTHR33802:SF1">
    <property type="entry name" value="XK-RELATED PROTEIN"/>
    <property type="match status" value="1"/>
</dbReference>
<sequence>MTTKSLAILNTVSLTIMLSLSYLAQNKQLSSLDVGQVSAKYETLFAPAGLTFAIWGLIYLALIAFCIYHMVKAFNSNQQEQADFDIRAIGILFIINTLATGAWLVAWVNEAIGLSLLLIIIQLVTLTMISVRAHISNPERELSSKVFTQFPLSIYFGWICIATIANVSAFLVAINWSGFGISSINWVIIMIGVATLLSFFIIFVRRNFFFGLVILWALYGIALKRQQVDEIQYQNVINAAWGAFIVIVIALLIRLFRPGKFKTQPLSKSA</sequence>
<dbReference type="AlphaFoldDB" id="A0A1T5AGA3"/>
<dbReference type="RefSeq" id="WP_079701246.1">
    <property type="nucleotide sequence ID" value="NZ_FUYR01000001.1"/>
</dbReference>
<dbReference type="Proteomes" id="UP000189981">
    <property type="component" value="Unassembled WGS sequence"/>
</dbReference>